<dbReference type="GO" id="GO:0006308">
    <property type="term" value="P:DNA catabolic process"/>
    <property type="evidence" value="ECO:0007669"/>
    <property type="project" value="UniProtKB-UniRule"/>
</dbReference>
<protein>
    <recommendedName>
        <fullName evidence="6">Exodeoxyribonuclease 7 small subunit</fullName>
        <ecNumber evidence="6">3.1.11.6</ecNumber>
    </recommendedName>
    <alternativeName>
        <fullName evidence="6">Exodeoxyribonuclease VII small subunit</fullName>
        <shortName evidence="6">Exonuclease VII small subunit</shortName>
    </alternativeName>
</protein>
<evidence type="ECO:0000256" key="2">
    <source>
        <dbReference type="ARBA" id="ARBA00022490"/>
    </source>
</evidence>
<dbReference type="EC" id="3.1.11.6" evidence="6"/>
<dbReference type="SUPFAM" id="SSF116842">
    <property type="entry name" value="XseB-like"/>
    <property type="match status" value="1"/>
</dbReference>
<keyword evidence="8" id="KW-1185">Reference proteome</keyword>
<dbReference type="GO" id="GO:0008855">
    <property type="term" value="F:exodeoxyribonuclease VII activity"/>
    <property type="evidence" value="ECO:0007669"/>
    <property type="project" value="UniProtKB-UniRule"/>
</dbReference>
<keyword evidence="4 6" id="KW-0378">Hydrolase</keyword>
<dbReference type="PANTHER" id="PTHR34137">
    <property type="entry name" value="EXODEOXYRIBONUCLEASE 7 SMALL SUBUNIT"/>
    <property type="match status" value="1"/>
</dbReference>
<evidence type="ECO:0000313" key="7">
    <source>
        <dbReference type="EMBL" id="EEV17299.1"/>
    </source>
</evidence>
<evidence type="ECO:0000256" key="5">
    <source>
        <dbReference type="ARBA" id="ARBA00022839"/>
    </source>
</evidence>
<comment type="function">
    <text evidence="6">Bidirectionally degrades single-stranded DNA into large acid-insoluble oligonucleotides, which are then degraded further into small acid-soluble oligonucleotides.</text>
</comment>
<organism evidence="7 8">
    <name type="scientific">Campylobacter gracilis RM3268</name>
    <dbReference type="NCBI Taxonomy" id="553220"/>
    <lineage>
        <taxon>Bacteria</taxon>
        <taxon>Pseudomonadati</taxon>
        <taxon>Campylobacterota</taxon>
        <taxon>Epsilonproteobacteria</taxon>
        <taxon>Campylobacterales</taxon>
        <taxon>Campylobacteraceae</taxon>
        <taxon>Campylobacter</taxon>
    </lineage>
</organism>
<gene>
    <name evidence="6 7" type="primary">xseB</name>
    <name evidence="7" type="ORF">CAMGR0001_1595</name>
</gene>
<dbReference type="EMBL" id="ACYG01000027">
    <property type="protein sequence ID" value="EEV17299.1"/>
    <property type="molecule type" value="Genomic_DNA"/>
</dbReference>
<dbReference type="NCBIfam" id="TIGR01280">
    <property type="entry name" value="xseB"/>
    <property type="match status" value="1"/>
</dbReference>
<keyword evidence="3 6" id="KW-0540">Nuclease</keyword>
<dbReference type="GO" id="GO:0009318">
    <property type="term" value="C:exodeoxyribonuclease VII complex"/>
    <property type="evidence" value="ECO:0007669"/>
    <property type="project" value="UniProtKB-UniRule"/>
</dbReference>
<evidence type="ECO:0000256" key="1">
    <source>
        <dbReference type="ARBA" id="ARBA00009998"/>
    </source>
</evidence>
<dbReference type="AlphaFoldDB" id="C8PK44"/>
<proteinExistence type="inferred from homology"/>
<name>C8PK44_9BACT</name>
<keyword evidence="5 6" id="KW-0269">Exonuclease</keyword>
<comment type="caution">
    <text evidence="7">The sequence shown here is derived from an EMBL/GenBank/DDBJ whole genome shotgun (WGS) entry which is preliminary data.</text>
</comment>
<evidence type="ECO:0000313" key="8">
    <source>
        <dbReference type="Proteomes" id="UP000005709"/>
    </source>
</evidence>
<comment type="catalytic activity">
    <reaction evidence="6">
        <text>Exonucleolytic cleavage in either 5'- to 3'- or 3'- to 5'-direction to yield nucleoside 5'-phosphates.</text>
        <dbReference type="EC" id="3.1.11.6"/>
    </reaction>
</comment>
<evidence type="ECO:0000256" key="3">
    <source>
        <dbReference type="ARBA" id="ARBA00022722"/>
    </source>
</evidence>
<dbReference type="STRING" id="824.CGRAC_0667"/>
<dbReference type="GO" id="GO:0005829">
    <property type="term" value="C:cytosol"/>
    <property type="evidence" value="ECO:0007669"/>
    <property type="project" value="TreeGrafter"/>
</dbReference>
<dbReference type="Gene3D" id="1.10.287.1040">
    <property type="entry name" value="Exonuclease VII, small subunit"/>
    <property type="match status" value="1"/>
</dbReference>
<dbReference type="PANTHER" id="PTHR34137:SF1">
    <property type="entry name" value="EXODEOXYRIBONUCLEASE 7 SMALL SUBUNIT"/>
    <property type="match status" value="1"/>
</dbReference>
<dbReference type="RefSeq" id="WP_005872361.1">
    <property type="nucleotide sequence ID" value="NZ_ACYG01000027.1"/>
</dbReference>
<reference evidence="7 8" key="1">
    <citation type="submission" date="2009-07" db="EMBL/GenBank/DDBJ databases">
        <authorList>
            <person name="Madupu R."/>
            <person name="Sebastian Y."/>
            <person name="Durkin A.S."/>
            <person name="Torralba M."/>
            <person name="Methe B."/>
            <person name="Sutton G.G."/>
            <person name="Strausberg R.L."/>
            <person name="Nelson K.E."/>
        </authorList>
    </citation>
    <scope>NUCLEOTIDE SEQUENCE [LARGE SCALE GENOMIC DNA]</scope>
    <source>
        <strain evidence="7 8">RM3268</strain>
    </source>
</reference>
<comment type="subunit">
    <text evidence="6">Heterooligomer composed of large and small subunits.</text>
</comment>
<comment type="similarity">
    <text evidence="1 6">Belongs to the XseB family.</text>
</comment>
<accession>C8PK44</accession>
<dbReference type="InterPro" id="IPR003761">
    <property type="entry name" value="Exonuc_VII_S"/>
</dbReference>
<evidence type="ECO:0000256" key="6">
    <source>
        <dbReference type="HAMAP-Rule" id="MF_00337"/>
    </source>
</evidence>
<comment type="subcellular location">
    <subcellularLocation>
        <location evidence="6">Cytoplasm</location>
    </subcellularLocation>
</comment>
<evidence type="ECO:0000256" key="4">
    <source>
        <dbReference type="ARBA" id="ARBA00022801"/>
    </source>
</evidence>
<sequence>MSFEEKMEKINALLKSLNDKDLSLEESVKLYKQGVALLKEAKEILENAKLEVAEINAPEQA</sequence>
<dbReference type="Pfam" id="PF02609">
    <property type="entry name" value="Exonuc_VII_S"/>
    <property type="match status" value="1"/>
</dbReference>
<dbReference type="InterPro" id="IPR037004">
    <property type="entry name" value="Exonuc_VII_ssu_sf"/>
</dbReference>
<dbReference type="HAMAP" id="MF_00337">
    <property type="entry name" value="Exonuc_7_S"/>
    <property type="match status" value="1"/>
</dbReference>
<dbReference type="Proteomes" id="UP000005709">
    <property type="component" value="Unassembled WGS sequence"/>
</dbReference>
<keyword evidence="2 6" id="KW-0963">Cytoplasm</keyword>